<evidence type="ECO:0000313" key="8">
    <source>
        <dbReference type="Proteomes" id="UP000214646"/>
    </source>
</evidence>
<gene>
    <name evidence="7" type="ORF">FRUB_08440</name>
</gene>
<dbReference type="Gene3D" id="1.20.1090.10">
    <property type="entry name" value="Dehydroquinate synthase-like - alpha domain"/>
    <property type="match status" value="1"/>
</dbReference>
<feature type="domain" description="Fe-containing alcohol dehydrogenase-like C-terminal" evidence="6">
    <location>
        <begin position="225"/>
        <end position="402"/>
    </location>
</feature>
<dbReference type="CDD" id="cd08191">
    <property type="entry name" value="Fe-ADH-like"/>
    <property type="match status" value="1"/>
</dbReference>
<dbReference type="SUPFAM" id="SSF56796">
    <property type="entry name" value="Dehydroquinate synthase-like"/>
    <property type="match status" value="1"/>
</dbReference>
<keyword evidence="8" id="KW-1185">Reference proteome</keyword>
<dbReference type="InterPro" id="IPR056798">
    <property type="entry name" value="ADH_Fe_C"/>
</dbReference>
<sequence length="402" mass="42041">MRPWTFHSAGTLLFGRDAVHQLGTVASRLKAKRVFVVTDEVLVRVGVAARVTEPLAAAGLTINVFTGCAPEPPVEVVRAAVAAARAFAPDVVLGLGGGSNMDVSKLVALILAHGGDPTDYVGDCRVPGPIYPLICVPTTAGTGSEVSAAAVFTDTAKKIKVSCLSPYLRPAAAVVDPLLTVGCPKTVTADSGIDALTHAIEAFTAVDQDEFLDRPPGGETVYQGKNPIADVMATTCIGLVARFLRRAVADGNDLEAREAMAQAATLGGLAFANAGVALVHAMEYPVGGAVHVSHGAGNGLLLPYVMRYNLPARAKTIAALSEPFGKPFHGTDHLAAAEGVIEKIEHLRADIGIPTRLREIGVTEAMLHGFAEKAFAIKRLMRVNPRMPASADEILEIYKAAY</sequence>
<dbReference type="EMBL" id="NIDE01000017">
    <property type="protein sequence ID" value="OWK35877.1"/>
    <property type="molecule type" value="Genomic_DNA"/>
</dbReference>
<dbReference type="InterPro" id="IPR001670">
    <property type="entry name" value="ADH_Fe/GldA"/>
</dbReference>
<evidence type="ECO:0000256" key="4">
    <source>
        <dbReference type="ARBA" id="ARBA00023027"/>
    </source>
</evidence>
<keyword evidence="3" id="KW-0560">Oxidoreductase</keyword>
<dbReference type="GO" id="GO:0004022">
    <property type="term" value="F:alcohol dehydrogenase (NAD+) activity"/>
    <property type="evidence" value="ECO:0007669"/>
    <property type="project" value="TreeGrafter"/>
</dbReference>
<dbReference type="FunFam" id="3.40.50.1970:FF:000003">
    <property type="entry name" value="Alcohol dehydrogenase, iron-containing"/>
    <property type="match status" value="1"/>
</dbReference>
<evidence type="ECO:0000259" key="6">
    <source>
        <dbReference type="Pfam" id="PF25137"/>
    </source>
</evidence>
<comment type="cofactor">
    <cofactor evidence="1">
        <name>Fe cation</name>
        <dbReference type="ChEBI" id="CHEBI:24875"/>
    </cofactor>
</comment>
<dbReference type="PANTHER" id="PTHR11496:SF102">
    <property type="entry name" value="ALCOHOL DEHYDROGENASE 4"/>
    <property type="match status" value="1"/>
</dbReference>
<reference evidence="8" key="1">
    <citation type="submission" date="2017-06" db="EMBL/GenBank/DDBJ databases">
        <title>Genome analysis of Fimbriiglobus ruber SP5, the first member of the order Planctomycetales with confirmed chitinolytic capability.</title>
        <authorList>
            <person name="Ravin N.V."/>
            <person name="Rakitin A.L."/>
            <person name="Ivanova A.A."/>
            <person name="Beletsky A.V."/>
            <person name="Kulichevskaya I.S."/>
            <person name="Mardanov A.V."/>
            <person name="Dedysh S.N."/>
        </authorList>
    </citation>
    <scope>NUCLEOTIDE SEQUENCE [LARGE SCALE GENOMIC DNA]</scope>
    <source>
        <strain evidence="8">SP5</strain>
    </source>
</reference>
<evidence type="ECO:0000256" key="2">
    <source>
        <dbReference type="ARBA" id="ARBA00007358"/>
    </source>
</evidence>
<dbReference type="OrthoDB" id="9804734at2"/>
<organism evidence="7 8">
    <name type="scientific">Fimbriiglobus ruber</name>
    <dbReference type="NCBI Taxonomy" id="1908690"/>
    <lineage>
        <taxon>Bacteria</taxon>
        <taxon>Pseudomonadati</taxon>
        <taxon>Planctomycetota</taxon>
        <taxon>Planctomycetia</taxon>
        <taxon>Gemmatales</taxon>
        <taxon>Gemmataceae</taxon>
        <taxon>Fimbriiglobus</taxon>
    </lineage>
</organism>
<dbReference type="PROSITE" id="PS00913">
    <property type="entry name" value="ADH_IRON_1"/>
    <property type="match status" value="1"/>
</dbReference>
<dbReference type="InterPro" id="IPR018211">
    <property type="entry name" value="ADH_Fe_CS"/>
</dbReference>
<comment type="similarity">
    <text evidence="2">Belongs to the iron-containing alcohol dehydrogenase family.</text>
</comment>
<evidence type="ECO:0000313" key="7">
    <source>
        <dbReference type="EMBL" id="OWK35877.1"/>
    </source>
</evidence>
<comment type="caution">
    <text evidence="7">The sequence shown here is derived from an EMBL/GenBank/DDBJ whole genome shotgun (WGS) entry which is preliminary data.</text>
</comment>
<evidence type="ECO:0000259" key="5">
    <source>
        <dbReference type="Pfam" id="PF00465"/>
    </source>
</evidence>
<dbReference type="RefSeq" id="WP_088258974.1">
    <property type="nucleotide sequence ID" value="NZ_NIDE01000017.1"/>
</dbReference>
<dbReference type="GO" id="GO:0046872">
    <property type="term" value="F:metal ion binding"/>
    <property type="evidence" value="ECO:0007669"/>
    <property type="project" value="InterPro"/>
</dbReference>
<evidence type="ECO:0000256" key="3">
    <source>
        <dbReference type="ARBA" id="ARBA00023002"/>
    </source>
</evidence>
<dbReference type="Proteomes" id="UP000214646">
    <property type="component" value="Unassembled WGS sequence"/>
</dbReference>
<dbReference type="Pfam" id="PF25137">
    <property type="entry name" value="ADH_Fe_C"/>
    <property type="match status" value="1"/>
</dbReference>
<keyword evidence="4" id="KW-0520">NAD</keyword>
<dbReference type="InterPro" id="IPR039697">
    <property type="entry name" value="Alcohol_dehydrogenase_Fe"/>
</dbReference>
<dbReference type="AlphaFoldDB" id="A0A225DID7"/>
<name>A0A225DID7_9BACT</name>
<dbReference type="Gene3D" id="3.40.50.1970">
    <property type="match status" value="1"/>
</dbReference>
<proteinExistence type="inferred from homology"/>
<protein>
    <submittedName>
        <fullName evidence="7">Alcohol dehydrogenase</fullName>
    </submittedName>
</protein>
<evidence type="ECO:0000256" key="1">
    <source>
        <dbReference type="ARBA" id="ARBA00001962"/>
    </source>
</evidence>
<dbReference type="Pfam" id="PF00465">
    <property type="entry name" value="Fe-ADH"/>
    <property type="match status" value="1"/>
</dbReference>
<dbReference type="PANTHER" id="PTHR11496">
    <property type="entry name" value="ALCOHOL DEHYDROGENASE"/>
    <property type="match status" value="1"/>
</dbReference>
<accession>A0A225DID7</accession>
<feature type="domain" description="Alcohol dehydrogenase iron-type/glycerol dehydrogenase GldA" evidence="5">
    <location>
        <begin position="11"/>
        <end position="177"/>
    </location>
</feature>